<accession>A0A2I1FGC9</accession>
<dbReference type="EMBL" id="CAGKOT010000060">
    <property type="protein sequence ID" value="CAB5388134.1"/>
    <property type="molecule type" value="Genomic_DNA"/>
</dbReference>
<reference evidence="4 5" key="4">
    <citation type="submission" date="2017-10" db="EMBL/GenBank/DDBJ databases">
        <title>Genome analyses suggest a sexual origin of heterokaryosis in a supposedly ancient asexual fungus.</title>
        <authorList>
            <person name="Corradi N."/>
            <person name="Sedzielewska K."/>
            <person name="Noel J."/>
            <person name="Charron P."/>
            <person name="Farinelli L."/>
            <person name="Marton T."/>
            <person name="Kruger M."/>
            <person name="Pelin A."/>
            <person name="Brachmann A."/>
            <person name="Corradi N."/>
        </authorList>
    </citation>
    <scope>NUCLEOTIDE SEQUENCE [LARGE SCALE GENOMIC DNA]</scope>
    <source>
        <strain evidence="4 5">A1</strain>
    </source>
</reference>
<dbReference type="AlphaFoldDB" id="A0A2I1FGC9"/>
<dbReference type="EMBL" id="LLXH01000023">
    <property type="protein sequence ID" value="PKC75429.1"/>
    <property type="molecule type" value="Genomic_DNA"/>
</dbReference>
<comment type="caution">
    <text evidence="3">The sequence shown here is derived from an EMBL/GenBank/DDBJ whole genome shotgun (WGS) entry which is preliminary data.</text>
</comment>
<evidence type="ECO:0000313" key="4">
    <source>
        <dbReference type="EMBL" id="PKC75429.1"/>
    </source>
</evidence>
<dbReference type="EMBL" id="LLXJ01000411">
    <property type="protein sequence ID" value="PKC10038.1"/>
    <property type="molecule type" value="Genomic_DNA"/>
</dbReference>
<evidence type="ECO:0000313" key="2">
    <source>
        <dbReference type="EMBL" id="CAB5388134.1"/>
    </source>
</evidence>
<dbReference type="Proteomes" id="UP000684084">
    <property type="component" value="Unassembled WGS sequence"/>
</dbReference>
<reference evidence="4 5" key="3">
    <citation type="submission" date="2017-10" db="EMBL/GenBank/DDBJ databases">
        <title>Extensive intraspecific genome diversity in a model arbuscular mycorrhizal fungus.</title>
        <authorList>
            <person name="Chen E.C.H."/>
            <person name="Morin E."/>
            <person name="Baudet D."/>
            <person name="Noel J."/>
            <person name="Ndikumana S."/>
            <person name="Charron P."/>
            <person name="St-Onge C."/>
            <person name="Giorgi J."/>
            <person name="Grigoriev I.V."/>
            <person name="Roux C."/>
            <person name="Martin F.M."/>
            <person name="Corradi N."/>
        </authorList>
    </citation>
    <scope>NUCLEOTIDE SEQUENCE [LARGE SCALE GENOMIC DNA]</scope>
    <source>
        <strain evidence="4 5">A1</strain>
    </source>
</reference>
<reference evidence="3 6" key="1">
    <citation type="submission" date="2016-04" db="EMBL/GenBank/DDBJ databases">
        <title>Genome analyses suggest a sexual origin of heterokaryosis in a supposedly ancient asexual fungus.</title>
        <authorList>
            <person name="Ropars J."/>
            <person name="Sedzielewska K."/>
            <person name="Noel J."/>
            <person name="Charron P."/>
            <person name="Farinelli L."/>
            <person name="Marton T."/>
            <person name="Kruger M."/>
            <person name="Pelin A."/>
            <person name="Brachmann A."/>
            <person name="Corradi N."/>
        </authorList>
    </citation>
    <scope>NUCLEOTIDE SEQUENCE [LARGE SCALE GENOMIC DNA]</scope>
    <source>
        <strain evidence="3 6">A5</strain>
    </source>
</reference>
<dbReference type="Proteomes" id="UP000232722">
    <property type="component" value="Unassembled WGS sequence"/>
</dbReference>
<dbReference type="OrthoDB" id="10274289at2759"/>
<dbReference type="VEuPathDB" id="FungiDB:FUN_025621"/>
<evidence type="ECO:0000313" key="3">
    <source>
        <dbReference type="EMBL" id="PKC10038.1"/>
    </source>
</evidence>
<reference evidence="2" key="5">
    <citation type="submission" date="2020-05" db="EMBL/GenBank/DDBJ databases">
        <authorList>
            <person name="Rincon C."/>
            <person name="Sanders R I."/>
            <person name="Robbins C."/>
            <person name="Chaturvedi A."/>
        </authorList>
    </citation>
    <scope>NUCLEOTIDE SEQUENCE</scope>
    <source>
        <strain evidence="2">CHB12</strain>
    </source>
</reference>
<gene>
    <name evidence="2" type="ORF">CHRIB12_LOCUS20468</name>
    <name evidence="4" type="ORF">RhiirA1_448816</name>
    <name evidence="3" type="ORF">RhiirA5_414866</name>
</gene>
<organism evidence="3 6">
    <name type="scientific">Rhizophagus irregularis</name>
    <dbReference type="NCBI Taxonomy" id="588596"/>
    <lineage>
        <taxon>Eukaryota</taxon>
        <taxon>Fungi</taxon>
        <taxon>Fungi incertae sedis</taxon>
        <taxon>Mucoromycota</taxon>
        <taxon>Glomeromycotina</taxon>
        <taxon>Glomeromycetes</taxon>
        <taxon>Glomerales</taxon>
        <taxon>Glomeraceae</taxon>
        <taxon>Rhizophagus</taxon>
    </lineage>
</organism>
<reference evidence="3 6" key="2">
    <citation type="submission" date="2017-09" db="EMBL/GenBank/DDBJ databases">
        <title>Extensive intraspecific genome diversity in a model arbuscular mycorrhizal fungus.</title>
        <authorList>
            <person name="Chen E.C."/>
            <person name="Morin E."/>
            <person name="Beaudet D."/>
            <person name="Noel J."/>
            <person name="Ndikumana S."/>
            <person name="Charron P."/>
            <person name="St-Onge C."/>
            <person name="Giorgi J."/>
            <person name="Grigoriev I.V."/>
            <person name="Roux C."/>
            <person name="Martin F.M."/>
            <person name="Corradi N."/>
        </authorList>
    </citation>
    <scope>NUCLEOTIDE SEQUENCE [LARGE SCALE GENOMIC DNA]</scope>
    <source>
        <strain evidence="3 6">A5</strain>
    </source>
</reference>
<dbReference type="VEuPathDB" id="FungiDB:RhiirA1_448816"/>
<proteinExistence type="predicted"/>
<feature type="region of interest" description="Disordered" evidence="1">
    <location>
        <begin position="1"/>
        <end position="53"/>
    </location>
</feature>
<evidence type="ECO:0000313" key="5">
    <source>
        <dbReference type="Proteomes" id="UP000232688"/>
    </source>
</evidence>
<name>A0A2I1FGC9_9GLOM</name>
<dbReference type="Proteomes" id="UP000232688">
    <property type="component" value="Unassembled WGS sequence"/>
</dbReference>
<sequence length="112" mass="13013">MVSISHHKAHPPPTLTKKQIEQRRLAKAQEQVERRHKARQELAKYHGTSMSNFAKRRRKAAILKQHEELNEQIANFSPLHIENPVEDYGWSDCYPASVTSEDTKQLETRVTV</sequence>
<evidence type="ECO:0000313" key="6">
    <source>
        <dbReference type="Proteomes" id="UP000232722"/>
    </source>
</evidence>
<protein>
    <submittedName>
        <fullName evidence="3">Uncharacterized protein</fullName>
    </submittedName>
</protein>
<feature type="compositionally biased region" description="Basic residues" evidence="1">
    <location>
        <begin position="1"/>
        <end position="10"/>
    </location>
</feature>
<evidence type="ECO:0000256" key="1">
    <source>
        <dbReference type="SAM" id="MobiDB-lite"/>
    </source>
</evidence>